<keyword evidence="4" id="KW-1185">Reference proteome</keyword>
<dbReference type="Pfam" id="PF01266">
    <property type="entry name" value="DAO"/>
    <property type="match status" value="1"/>
</dbReference>
<reference evidence="3 4" key="1">
    <citation type="submission" date="2016-12" db="EMBL/GenBank/DDBJ databases">
        <title>Diversity of luminous bacteria.</title>
        <authorList>
            <person name="Yoshizawa S."/>
            <person name="Kogure K."/>
        </authorList>
    </citation>
    <scope>NUCLEOTIDE SEQUENCE [LARGE SCALE GENOMIC DNA]</scope>
    <source>
        <strain evidence="3 4">SA4-48</strain>
    </source>
</reference>
<dbReference type="EMBL" id="MSCH01000003">
    <property type="protein sequence ID" value="PQJ55024.1"/>
    <property type="molecule type" value="Genomic_DNA"/>
</dbReference>
<dbReference type="OrthoDB" id="311718at2"/>
<keyword evidence="1" id="KW-0560">Oxidoreductase</keyword>
<evidence type="ECO:0000313" key="3">
    <source>
        <dbReference type="EMBL" id="PQJ55024.1"/>
    </source>
</evidence>
<dbReference type="Gene3D" id="3.30.9.10">
    <property type="entry name" value="D-Amino Acid Oxidase, subunit A, domain 2"/>
    <property type="match status" value="1"/>
</dbReference>
<feature type="domain" description="FAD dependent oxidoreductase" evidence="2">
    <location>
        <begin position="40"/>
        <end position="400"/>
    </location>
</feature>
<proteinExistence type="predicted"/>
<comment type="caution">
    <text evidence="3">The sequence shown here is derived from an EMBL/GenBank/DDBJ whole genome shotgun (WGS) entry which is preliminary data.</text>
</comment>
<dbReference type="RefSeq" id="WP_105053547.1">
    <property type="nucleotide sequence ID" value="NZ_BMYG01000009.1"/>
</dbReference>
<dbReference type="GO" id="GO:0005737">
    <property type="term" value="C:cytoplasm"/>
    <property type="evidence" value="ECO:0007669"/>
    <property type="project" value="TreeGrafter"/>
</dbReference>
<protein>
    <recommendedName>
        <fullName evidence="2">FAD dependent oxidoreductase domain-containing protein</fullName>
    </recommendedName>
</protein>
<dbReference type="InterPro" id="IPR006076">
    <property type="entry name" value="FAD-dep_OxRdtase"/>
</dbReference>
<dbReference type="InterPro" id="IPR036188">
    <property type="entry name" value="FAD/NAD-bd_sf"/>
</dbReference>
<dbReference type="Gene3D" id="3.50.50.60">
    <property type="entry name" value="FAD/NAD(P)-binding domain"/>
    <property type="match status" value="1"/>
</dbReference>
<dbReference type="PANTHER" id="PTHR13847">
    <property type="entry name" value="SARCOSINE DEHYDROGENASE-RELATED"/>
    <property type="match status" value="1"/>
</dbReference>
<dbReference type="GO" id="GO:0016491">
    <property type="term" value="F:oxidoreductase activity"/>
    <property type="evidence" value="ECO:0007669"/>
    <property type="project" value="UniProtKB-KW"/>
</dbReference>
<accession>A0A2S7UYF4</accession>
<dbReference type="SUPFAM" id="SSF51905">
    <property type="entry name" value="FAD/NAD(P)-binding domain"/>
    <property type="match status" value="1"/>
</dbReference>
<dbReference type="PANTHER" id="PTHR13847:SF281">
    <property type="entry name" value="FAD DEPENDENT OXIDOREDUCTASE DOMAIN-CONTAINING PROTEIN"/>
    <property type="match status" value="1"/>
</dbReference>
<dbReference type="Proteomes" id="UP000239007">
    <property type="component" value="Unassembled WGS sequence"/>
</dbReference>
<gene>
    <name evidence="3" type="ORF">BTO11_16110</name>
</gene>
<evidence type="ECO:0000259" key="2">
    <source>
        <dbReference type="Pfam" id="PF01266"/>
    </source>
</evidence>
<name>A0A2S7UYF4_9GAMM</name>
<organism evidence="3 4">
    <name type="scientific">Psychrosphaera saromensis</name>
    <dbReference type="NCBI Taxonomy" id="716813"/>
    <lineage>
        <taxon>Bacteria</taxon>
        <taxon>Pseudomonadati</taxon>
        <taxon>Pseudomonadota</taxon>
        <taxon>Gammaproteobacteria</taxon>
        <taxon>Alteromonadales</taxon>
        <taxon>Pseudoalteromonadaceae</taxon>
        <taxon>Psychrosphaera</taxon>
    </lineage>
</organism>
<evidence type="ECO:0000256" key="1">
    <source>
        <dbReference type="ARBA" id="ARBA00023002"/>
    </source>
</evidence>
<dbReference type="AlphaFoldDB" id="A0A2S7UYF4"/>
<evidence type="ECO:0000313" key="4">
    <source>
        <dbReference type="Proteomes" id="UP000239007"/>
    </source>
</evidence>
<sequence length="441" mass="49399">MYDPLVNNQLNNKQGFPESYWSSTAFPINYDMLDKSINADVVIVGAGYTGLSCAIHLAQQGVKNIVVVEANEIGWGCSGRNAGFVLPGSGRLGYTQLVNRFGLSQTKNLHDDFMSAIELVDTLSSQSNTSIDKTELGYLKLAHSKKWFEKLKDSADYLHNEFDYDVEVISKTDFCQQYVDHKNVFGAIRYTNGFGINPLKLVNSYAELASSLGVKIYNQSPVTNILKSGQQHLITTELGSVLSDKLVIATNGYTPKALNTPIKNKILPVLTNVIVTRPLTADELKRSNFKTHQVMMDTRELKYYYRLLPDNRILFGGRGAISGKDAKNPIYAARLLSELKSSFPELSALTIDYNWIGWISVAFDQMPHIHKTADNIFYSTGYCGSGVSFSAYAGKLLANLIQEQKVDSPLISELPYLPFAQFRRTGQRFFYQYGRMKDWLS</sequence>